<proteinExistence type="predicted"/>
<feature type="domain" description="PiggyBac transposable element-derived protein" evidence="1">
    <location>
        <begin position="1"/>
        <end position="86"/>
    </location>
</feature>
<accession>A0ABD0JDW9</accession>
<organism evidence="2 3">
    <name type="scientific">Batillaria attramentaria</name>
    <dbReference type="NCBI Taxonomy" id="370345"/>
    <lineage>
        <taxon>Eukaryota</taxon>
        <taxon>Metazoa</taxon>
        <taxon>Spiralia</taxon>
        <taxon>Lophotrochozoa</taxon>
        <taxon>Mollusca</taxon>
        <taxon>Gastropoda</taxon>
        <taxon>Caenogastropoda</taxon>
        <taxon>Sorbeoconcha</taxon>
        <taxon>Cerithioidea</taxon>
        <taxon>Batillariidae</taxon>
        <taxon>Batillaria</taxon>
    </lineage>
</organism>
<dbReference type="InterPro" id="IPR029526">
    <property type="entry name" value="PGBD"/>
</dbReference>
<comment type="caution">
    <text evidence="2">The sequence shown here is derived from an EMBL/GenBank/DDBJ whole genome shotgun (WGS) entry which is preliminary data.</text>
</comment>
<dbReference type="Proteomes" id="UP001519460">
    <property type="component" value="Unassembled WGS sequence"/>
</dbReference>
<keyword evidence="3" id="KW-1185">Reference proteome</keyword>
<gene>
    <name evidence="2" type="ORF">BaRGS_00035772</name>
</gene>
<protein>
    <recommendedName>
        <fullName evidence="1">PiggyBac transposable element-derived protein domain-containing protein</fullName>
    </recommendedName>
</protein>
<dbReference type="AlphaFoldDB" id="A0ABD0JDW9"/>
<evidence type="ECO:0000313" key="3">
    <source>
        <dbReference type="Proteomes" id="UP001519460"/>
    </source>
</evidence>
<sequence>MEPFLHQGHWLFIDNYYCKQRMCQDLAEIGTVVCGTVCKNRVHVPKNLAESRLQPGTTEYCRRGHIVSTQWINKKRRLKSRHHAQAIAAAHASLIRVEKETRSSH</sequence>
<name>A0ABD0JDW9_9CAEN</name>
<dbReference type="Pfam" id="PF13843">
    <property type="entry name" value="DDE_Tnp_1_7"/>
    <property type="match status" value="1"/>
</dbReference>
<evidence type="ECO:0000313" key="2">
    <source>
        <dbReference type="EMBL" id="KAK7471609.1"/>
    </source>
</evidence>
<dbReference type="EMBL" id="JACVVK020000486">
    <property type="protein sequence ID" value="KAK7471609.1"/>
    <property type="molecule type" value="Genomic_DNA"/>
</dbReference>
<reference evidence="2 3" key="1">
    <citation type="journal article" date="2023" name="Sci. Data">
        <title>Genome assembly of the Korean intertidal mud-creeper Batillaria attramentaria.</title>
        <authorList>
            <person name="Patra A.K."/>
            <person name="Ho P.T."/>
            <person name="Jun S."/>
            <person name="Lee S.J."/>
            <person name="Kim Y."/>
            <person name="Won Y.J."/>
        </authorList>
    </citation>
    <scope>NUCLEOTIDE SEQUENCE [LARGE SCALE GENOMIC DNA]</scope>
    <source>
        <strain evidence="2">Wonlab-2016</strain>
    </source>
</reference>
<evidence type="ECO:0000259" key="1">
    <source>
        <dbReference type="Pfam" id="PF13843"/>
    </source>
</evidence>